<feature type="signal peptide" evidence="1">
    <location>
        <begin position="1"/>
        <end position="18"/>
    </location>
</feature>
<dbReference type="EMBL" id="JAEPRC010000047">
    <property type="protein sequence ID" value="KAG2212773.1"/>
    <property type="molecule type" value="Genomic_DNA"/>
</dbReference>
<proteinExistence type="predicted"/>
<keyword evidence="3" id="KW-1185">Reference proteome</keyword>
<feature type="chain" id="PRO_5034537625" evidence="1">
    <location>
        <begin position="19"/>
        <end position="144"/>
    </location>
</feature>
<dbReference type="AlphaFoldDB" id="A0A8H7RNB9"/>
<evidence type="ECO:0000313" key="3">
    <source>
        <dbReference type="Proteomes" id="UP000650833"/>
    </source>
</evidence>
<organism evidence="2 3">
    <name type="scientific">Mucor plumbeus</name>
    <dbReference type="NCBI Taxonomy" id="97098"/>
    <lineage>
        <taxon>Eukaryota</taxon>
        <taxon>Fungi</taxon>
        <taxon>Fungi incertae sedis</taxon>
        <taxon>Mucoromycota</taxon>
        <taxon>Mucoromycotina</taxon>
        <taxon>Mucoromycetes</taxon>
        <taxon>Mucorales</taxon>
        <taxon>Mucorineae</taxon>
        <taxon>Mucoraceae</taxon>
        <taxon>Mucor</taxon>
    </lineage>
</organism>
<sequence length="144" mass="16062">MFKRILTCLMATIAMVFADQIYIYGPPSNGVYHPKDVMDIRYHVRSIGMTKIWQTSATLVHEPTNKTIDSFPTVSWNASSVNNTAHTTWTIPSGLSNGNYTLSIGGNVTRLCSRNSDGKAPFTQCRSTLFEFRSFSINNDTQSV</sequence>
<keyword evidence="1" id="KW-0732">Signal</keyword>
<dbReference type="OrthoDB" id="2277867at2759"/>
<dbReference type="Proteomes" id="UP000650833">
    <property type="component" value="Unassembled WGS sequence"/>
</dbReference>
<accession>A0A8H7RNB9</accession>
<reference evidence="2" key="1">
    <citation type="submission" date="2020-12" db="EMBL/GenBank/DDBJ databases">
        <title>Metabolic potential, ecology and presence of endohyphal bacteria is reflected in genomic diversity of Mucoromycotina.</title>
        <authorList>
            <person name="Muszewska A."/>
            <person name="Okrasinska A."/>
            <person name="Steczkiewicz K."/>
            <person name="Drgas O."/>
            <person name="Orlowska M."/>
            <person name="Perlinska-Lenart U."/>
            <person name="Aleksandrzak-Piekarczyk T."/>
            <person name="Szatraj K."/>
            <person name="Zielenkiewicz U."/>
            <person name="Pilsyk S."/>
            <person name="Malc E."/>
            <person name="Mieczkowski P."/>
            <person name="Kruszewska J.S."/>
            <person name="Biernat P."/>
            <person name="Pawlowska J."/>
        </authorList>
    </citation>
    <scope>NUCLEOTIDE SEQUENCE</scope>
    <source>
        <strain evidence="2">CBS 226.32</strain>
    </source>
</reference>
<name>A0A8H7RNB9_9FUNG</name>
<evidence type="ECO:0000256" key="1">
    <source>
        <dbReference type="SAM" id="SignalP"/>
    </source>
</evidence>
<gene>
    <name evidence="2" type="ORF">INT46_010733</name>
</gene>
<comment type="caution">
    <text evidence="2">The sequence shown here is derived from an EMBL/GenBank/DDBJ whole genome shotgun (WGS) entry which is preliminary data.</text>
</comment>
<evidence type="ECO:0000313" key="2">
    <source>
        <dbReference type="EMBL" id="KAG2212773.1"/>
    </source>
</evidence>
<protein>
    <submittedName>
        <fullName evidence="2">Uncharacterized protein</fullName>
    </submittedName>
</protein>